<organism evidence="4 5">
    <name type="scientific">Microbulbifer echini</name>
    <dbReference type="NCBI Taxonomy" id="1529067"/>
    <lineage>
        <taxon>Bacteria</taxon>
        <taxon>Pseudomonadati</taxon>
        <taxon>Pseudomonadota</taxon>
        <taxon>Gammaproteobacteria</taxon>
        <taxon>Cellvibrionales</taxon>
        <taxon>Microbulbiferaceae</taxon>
        <taxon>Microbulbifer</taxon>
    </lineage>
</organism>
<sequence length="564" mass="59247">MRFNINVAILIFSASLSGCNGSSNGGDGTDTGTGLKAAIIEAHYEQPKTLTFRWSDVSGATYYQLFENSDGHSGFEPVGNPITPKTEYTELVVPLFKRLNAQYLLQTCDDQRCIDSETVAIDQEVIGSIGYFKPSNTDAGDQFGWDLAISDDGNLLAVSAPSEDSGGDQEDNLTSDSGAVYVFSREDGEWAQQAYLKAPDPQGAAQFGTALSLSDDGYTLAIGAFKENGEKDNFAAGAVHIFSRSNEGWAHSTRLQADNQGNDDLFGHALSLSGDGSTLAVTAPNEDGGIDGESGDDIEDSGAVYMFRNEEGVWSQYAYIKATDSSAGLGFGASISLDDAGASLAVGAYADNAGAGSVYLYQLDGDSWVEDSKISASNAFAGDRFGFSLNLSGNGKTLAVGAPLQDGSNENHDDQNGYDNGAVYIFSRNENSWQQTAYLKAANTDANDMFGEVLKLSDDGSLIAVGAMREDSSSQGLFGDNTDRSSIRSGAVYTYIFNGIDWSSEAYIKASNTDSGDYFGASIALSGDGASLAVGATGEEGADSGLLASPESNEADFAGAVYMY</sequence>
<dbReference type="PANTHER" id="PTHR36220">
    <property type="entry name" value="UNNAMED PRODUCT"/>
    <property type="match status" value="1"/>
</dbReference>
<evidence type="ECO:0000256" key="2">
    <source>
        <dbReference type="ARBA" id="ARBA00022737"/>
    </source>
</evidence>
<evidence type="ECO:0000313" key="5">
    <source>
        <dbReference type="Proteomes" id="UP001569414"/>
    </source>
</evidence>
<evidence type="ECO:0000256" key="1">
    <source>
        <dbReference type="ARBA" id="ARBA00022729"/>
    </source>
</evidence>
<dbReference type="Proteomes" id="UP001569414">
    <property type="component" value="Unassembled WGS sequence"/>
</dbReference>
<dbReference type="InterPro" id="IPR011043">
    <property type="entry name" value="Gal_Oxase/kelch_b-propeller"/>
</dbReference>
<accession>A0ABV4NLS9</accession>
<protein>
    <recommendedName>
        <fullName evidence="6">Integrin</fullName>
    </recommendedName>
</protein>
<keyword evidence="3" id="KW-0325">Glycoprotein</keyword>
<proteinExistence type="predicted"/>
<dbReference type="Gene3D" id="2.130.10.130">
    <property type="entry name" value="Integrin alpha, N-terminal"/>
    <property type="match status" value="3"/>
</dbReference>
<dbReference type="PANTHER" id="PTHR36220:SF1">
    <property type="entry name" value="GAMMA TUBULIN COMPLEX COMPONENT C-TERMINAL DOMAIN-CONTAINING PROTEIN"/>
    <property type="match status" value="1"/>
</dbReference>
<dbReference type="SUPFAM" id="SSF50965">
    <property type="entry name" value="Galactose oxidase, central domain"/>
    <property type="match status" value="1"/>
</dbReference>
<dbReference type="RefSeq" id="WP_371842874.1">
    <property type="nucleotide sequence ID" value="NZ_JBGMEL010000004.1"/>
</dbReference>
<dbReference type="EMBL" id="JBGMEL010000004">
    <property type="protein sequence ID" value="MFA0789979.1"/>
    <property type="molecule type" value="Genomic_DNA"/>
</dbReference>
<comment type="caution">
    <text evidence="4">The sequence shown here is derived from an EMBL/GenBank/DDBJ whole genome shotgun (WGS) entry which is preliminary data.</text>
</comment>
<name>A0ABV4NLS9_9GAMM</name>
<dbReference type="Pfam" id="PF14312">
    <property type="entry name" value="FG-GAP_2"/>
    <property type="match status" value="5"/>
</dbReference>
<evidence type="ECO:0008006" key="6">
    <source>
        <dbReference type="Google" id="ProtNLM"/>
    </source>
</evidence>
<dbReference type="PROSITE" id="PS51470">
    <property type="entry name" value="FG_GAP"/>
    <property type="match status" value="2"/>
</dbReference>
<gene>
    <name evidence="4" type="ORF">ACCI51_05425</name>
</gene>
<keyword evidence="1" id="KW-0732">Signal</keyword>
<dbReference type="InterPro" id="IPR013517">
    <property type="entry name" value="FG-GAP"/>
</dbReference>
<dbReference type="InterPro" id="IPR013519">
    <property type="entry name" value="Int_alpha_beta-p"/>
</dbReference>
<dbReference type="PROSITE" id="PS51257">
    <property type="entry name" value="PROKAR_LIPOPROTEIN"/>
    <property type="match status" value="1"/>
</dbReference>
<keyword evidence="2" id="KW-0677">Repeat</keyword>
<dbReference type="SMART" id="SM00191">
    <property type="entry name" value="Int_alpha"/>
    <property type="match status" value="6"/>
</dbReference>
<evidence type="ECO:0000313" key="4">
    <source>
        <dbReference type="EMBL" id="MFA0789979.1"/>
    </source>
</evidence>
<keyword evidence="5" id="KW-1185">Reference proteome</keyword>
<dbReference type="InterPro" id="IPR028994">
    <property type="entry name" value="Integrin_alpha_N"/>
</dbReference>
<evidence type="ECO:0000256" key="3">
    <source>
        <dbReference type="ARBA" id="ARBA00023180"/>
    </source>
</evidence>
<reference evidence="4 5" key="1">
    <citation type="submission" date="2024-08" db="EMBL/GenBank/DDBJ databases">
        <authorList>
            <person name="Ishaq N."/>
        </authorList>
    </citation>
    <scope>NUCLEOTIDE SEQUENCE [LARGE SCALE GENOMIC DNA]</scope>
    <source>
        <strain evidence="4 5">JCM 30400</strain>
    </source>
</reference>